<sequence length="86" mass="8760">MIGLPEEPGASGPVRLPLAVRLTLGLVVLGGAATAAFLFVAEYCADSSPDVQVLVFGALLFSEVLAAMSVMAEARRPDGGGERPSC</sequence>
<protein>
    <submittedName>
        <fullName evidence="2">Uncharacterized protein</fullName>
    </submittedName>
</protein>
<dbReference type="RefSeq" id="WP_043910703.1">
    <property type="nucleotide sequence ID" value="NZ_JXZB01000002.1"/>
</dbReference>
<keyword evidence="1" id="KW-0812">Transmembrane</keyword>
<keyword evidence="1" id="KW-1133">Transmembrane helix</keyword>
<dbReference type="PATRIC" id="fig|2064.6.peg.2602"/>
<gene>
    <name evidence="2" type="ORF">TR51_12105</name>
</gene>
<evidence type="ECO:0000313" key="2">
    <source>
        <dbReference type="EMBL" id="KIQ64852.1"/>
    </source>
</evidence>
<reference evidence="2 3" key="1">
    <citation type="submission" date="2015-02" db="EMBL/GenBank/DDBJ databases">
        <title>Draft genome sequence of Kitasatospora griseola MF730-N6, a bafilomycin, terpentecin and satosporin producer.</title>
        <authorList>
            <person name="Arens J.C."/>
            <person name="Haltli B."/>
            <person name="Kerr R.G."/>
        </authorList>
    </citation>
    <scope>NUCLEOTIDE SEQUENCE [LARGE SCALE GENOMIC DNA]</scope>
    <source>
        <strain evidence="2 3">MF730-N6</strain>
    </source>
</reference>
<proteinExistence type="predicted"/>
<evidence type="ECO:0000313" key="3">
    <source>
        <dbReference type="Proteomes" id="UP000032066"/>
    </source>
</evidence>
<accession>A0A0D0PWY2</accession>
<comment type="caution">
    <text evidence="2">The sequence shown here is derived from an EMBL/GenBank/DDBJ whole genome shotgun (WGS) entry which is preliminary data.</text>
</comment>
<keyword evidence="3" id="KW-1185">Reference proteome</keyword>
<organism evidence="2 3">
    <name type="scientific">Kitasatospora griseola</name>
    <name type="common">Streptomyces griseolosporeus</name>
    <dbReference type="NCBI Taxonomy" id="2064"/>
    <lineage>
        <taxon>Bacteria</taxon>
        <taxon>Bacillati</taxon>
        <taxon>Actinomycetota</taxon>
        <taxon>Actinomycetes</taxon>
        <taxon>Kitasatosporales</taxon>
        <taxon>Streptomycetaceae</taxon>
        <taxon>Kitasatospora</taxon>
    </lineage>
</organism>
<feature type="transmembrane region" description="Helical" evidence="1">
    <location>
        <begin position="20"/>
        <end position="41"/>
    </location>
</feature>
<feature type="transmembrane region" description="Helical" evidence="1">
    <location>
        <begin position="53"/>
        <end position="72"/>
    </location>
</feature>
<dbReference type="Proteomes" id="UP000032066">
    <property type="component" value="Unassembled WGS sequence"/>
</dbReference>
<name>A0A0D0PWY2_KITGR</name>
<dbReference type="EMBL" id="JXZB01000002">
    <property type="protein sequence ID" value="KIQ64852.1"/>
    <property type="molecule type" value="Genomic_DNA"/>
</dbReference>
<keyword evidence="1" id="KW-0472">Membrane</keyword>
<evidence type="ECO:0000256" key="1">
    <source>
        <dbReference type="SAM" id="Phobius"/>
    </source>
</evidence>
<dbReference type="AlphaFoldDB" id="A0A0D0PWY2"/>